<comment type="caution">
    <text evidence="10">The sequence shown here is derived from an EMBL/GenBank/DDBJ whole genome shotgun (WGS) entry which is preliminary data.</text>
</comment>
<evidence type="ECO:0000313" key="11">
    <source>
        <dbReference type="Proteomes" id="UP000248889"/>
    </source>
</evidence>
<evidence type="ECO:0000256" key="7">
    <source>
        <dbReference type="ARBA" id="ARBA00023251"/>
    </source>
</evidence>
<feature type="transmembrane region" description="Helical" evidence="8">
    <location>
        <begin position="48"/>
        <end position="71"/>
    </location>
</feature>
<feature type="transmembrane region" description="Helical" evidence="8">
    <location>
        <begin position="204"/>
        <end position="224"/>
    </location>
</feature>
<feature type="transmembrane region" description="Helical" evidence="8">
    <location>
        <begin position="338"/>
        <end position="355"/>
    </location>
</feature>
<gene>
    <name evidence="10" type="ORF">DN069_02735</name>
</gene>
<dbReference type="SUPFAM" id="SSF103473">
    <property type="entry name" value="MFS general substrate transporter"/>
    <property type="match status" value="1"/>
</dbReference>
<dbReference type="Gene3D" id="1.20.1720.10">
    <property type="entry name" value="Multidrug resistance protein D"/>
    <property type="match status" value="1"/>
</dbReference>
<evidence type="ECO:0000313" key="10">
    <source>
        <dbReference type="EMBL" id="RAG87177.1"/>
    </source>
</evidence>
<feature type="transmembrane region" description="Helical" evidence="8">
    <location>
        <begin position="402"/>
        <end position="424"/>
    </location>
</feature>
<feature type="domain" description="Major facilitator superfamily (MFS) profile" evidence="9">
    <location>
        <begin position="17"/>
        <end position="471"/>
    </location>
</feature>
<dbReference type="GO" id="GO:0005886">
    <property type="term" value="C:plasma membrane"/>
    <property type="evidence" value="ECO:0007669"/>
    <property type="project" value="UniProtKB-SubCell"/>
</dbReference>
<proteinExistence type="predicted"/>
<keyword evidence="2" id="KW-0813">Transport</keyword>
<dbReference type="Gene3D" id="1.20.1250.20">
    <property type="entry name" value="MFS general substrate transporter like domains"/>
    <property type="match status" value="1"/>
</dbReference>
<feature type="transmembrane region" description="Helical" evidence="8">
    <location>
        <begin position="236"/>
        <end position="256"/>
    </location>
</feature>
<dbReference type="OrthoDB" id="9781469at2"/>
<feature type="transmembrane region" description="Helical" evidence="8">
    <location>
        <begin position="16"/>
        <end position="42"/>
    </location>
</feature>
<evidence type="ECO:0000256" key="2">
    <source>
        <dbReference type="ARBA" id="ARBA00022448"/>
    </source>
</evidence>
<dbReference type="PROSITE" id="PS50850">
    <property type="entry name" value="MFS"/>
    <property type="match status" value="1"/>
</dbReference>
<dbReference type="RefSeq" id="WP_111499146.1">
    <property type="nucleotide sequence ID" value="NZ_QKYN01000010.1"/>
</dbReference>
<dbReference type="PANTHER" id="PTHR42718:SF46">
    <property type="entry name" value="BLR6921 PROTEIN"/>
    <property type="match status" value="1"/>
</dbReference>
<evidence type="ECO:0000256" key="5">
    <source>
        <dbReference type="ARBA" id="ARBA00022989"/>
    </source>
</evidence>
<feature type="transmembrane region" description="Helical" evidence="8">
    <location>
        <begin position="304"/>
        <end position="326"/>
    </location>
</feature>
<feature type="transmembrane region" description="Helical" evidence="8">
    <location>
        <begin position="170"/>
        <end position="192"/>
    </location>
</feature>
<protein>
    <submittedName>
        <fullName evidence="10">MFS transporter</fullName>
    </submittedName>
</protein>
<keyword evidence="5 8" id="KW-1133">Transmembrane helix</keyword>
<evidence type="ECO:0000256" key="6">
    <source>
        <dbReference type="ARBA" id="ARBA00023136"/>
    </source>
</evidence>
<evidence type="ECO:0000256" key="1">
    <source>
        <dbReference type="ARBA" id="ARBA00004651"/>
    </source>
</evidence>
<organism evidence="10 11">
    <name type="scientific">Streptacidiphilus pinicola</name>
    <dbReference type="NCBI Taxonomy" id="2219663"/>
    <lineage>
        <taxon>Bacteria</taxon>
        <taxon>Bacillati</taxon>
        <taxon>Actinomycetota</taxon>
        <taxon>Actinomycetes</taxon>
        <taxon>Kitasatosporales</taxon>
        <taxon>Streptomycetaceae</taxon>
        <taxon>Streptacidiphilus</taxon>
    </lineage>
</organism>
<evidence type="ECO:0000256" key="4">
    <source>
        <dbReference type="ARBA" id="ARBA00022692"/>
    </source>
</evidence>
<dbReference type="AlphaFoldDB" id="A0A2X0IRD4"/>
<dbReference type="InterPro" id="IPR020846">
    <property type="entry name" value="MFS_dom"/>
</dbReference>
<reference evidence="10 11" key="1">
    <citation type="submission" date="2018-06" db="EMBL/GenBank/DDBJ databases">
        <title>Streptacidiphilus pinicola sp. nov., isolated from pine grove soil.</title>
        <authorList>
            <person name="Roh S.G."/>
            <person name="Park S."/>
            <person name="Kim M.-K."/>
            <person name="Yun B.-R."/>
            <person name="Park J."/>
            <person name="Kim M.J."/>
            <person name="Kim Y.S."/>
            <person name="Kim S.B."/>
        </authorList>
    </citation>
    <scope>NUCLEOTIDE SEQUENCE [LARGE SCALE GENOMIC DNA]</scope>
    <source>
        <strain evidence="10 11">MMS16-CNU450</strain>
    </source>
</reference>
<feature type="transmembrane region" description="Helical" evidence="8">
    <location>
        <begin position="277"/>
        <end position="298"/>
    </location>
</feature>
<feature type="transmembrane region" description="Helical" evidence="8">
    <location>
        <begin position="145"/>
        <end position="164"/>
    </location>
</feature>
<dbReference type="CDD" id="cd17321">
    <property type="entry name" value="MFS_MMR_MDR_like"/>
    <property type="match status" value="1"/>
</dbReference>
<dbReference type="InterPro" id="IPR011701">
    <property type="entry name" value="MFS"/>
</dbReference>
<dbReference type="GO" id="GO:0022857">
    <property type="term" value="F:transmembrane transporter activity"/>
    <property type="evidence" value="ECO:0007669"/>
    <property type="project" value="InterPro"/>
</dbReference>
<dbReference type="GO" id="GO:0046677">
    <property type="term" value="P:response to antibiotic"/>
    <property type="evidence" value="ECO:0007669"/>
    <property type="project" value="UniProtKB-KW"/>
</dbReference>
<dbReference type="PANTHER" id="PTHR42718">
    <property type="entry name" value="MAJOR FACILITATOR SUPERFAMILY MULTIDRUG TRANSPORTER MFSC"/>
    <property type="match status" value="1"/>
</dbReference>
<keyword evidence="7" id="KW-0046">Antibiotic resistance</keyword>
<feature type="transmembrane region" description="Helical" evidence="8">
    <location>
        <begin position="367"/>
        <end position="390"/>
    </location>
</feature>
<accession>A0A2X0IRD4</accession>
<dbReference type="EMBL" id="QKYN01000010">
    <property type="protein sequence ID" value="RAG87177.1"/>
    <property type="molecule type" value="Genomic_DNA"/>
</dbReference>
<keyword evidence="4 8" id="KW-0812">Transmembrane</keyword>
<comment type="subcellular location">
    <subcellularLocation>
        <location evidence="1">Cell membrane</location>
        <topology evidence="1">Multi-pass membrane protein</topology>
    </subcellularLocation>
</comment>
<dbReference type="Proteomes" id="UP000248889">
    <property type="component" value="Unassembled WGS sequence"/>
</dbReference>
<name>A0A2X0IRD4_9ACTN</name>
<sequence length="491" mass="49538">MPASRTARLQTRSPGLALAVLCAGTLMIILDGSIVTVALPAIQHDLGFSASGFTWTVNAYLIAFGGLLLLAGRLGDLLGRRRVFVAGLTVFTLASVLCGLAGSPALLVAARFLQAAGGALVSAVSLGMLVTLFRTPAERARALGAFAFTGSAGAAAGQVLGGVLTDTLGWHWVFLINVPIGVATVALALRALPPEAGTGLRGGSDALGAVLVTAGAMLAVYSIVQAQQLGWSSGRVLLLAAASVVLLSAFLGRQAVAAHPLLPLRLLRSRRLLGANLIQLLFLAAMFSFQVQIALYLQQVLHQSALATGLAMLPAALSIGAASLGLSARLIGRFGERTVLLAGLVLLLAARLLLIRLPVHGSYLADLLPVMLLTGGGGLAFPAVTGIGMAGAEPQDAGVASGLFNTTQQLGAALGVAALSTVAASRTAHLARPGVSTEAALTGGYHLAFEVGAGLLLLAIAVTATLPRHRPAGAASAERAAEADPAPASVH</sequence>
<feature type="transmembrane region" description="Helical" evidence="8">
    <location>
        <begin position="83"/>
        <end position="106"/>
    </location>
</feature>
<evidence type="ECO:0000259" key="9">
    <source>
        <dbReference type="PROSITE" id="PS50850"/>
    </source>
</evidence>
<keyword evidence="11" id="KW-1185">Reference proteome</keyword>
<evidence type="ECO:0000256" key="8">
    <source>
        <dbReference type="SAM" id="Phobius"/>
    </source>
</evidence>
<dbReference type="InterPro" id="IPR036259">
    <property type="entry name" value="MFS_trans_sf"/>
</dbReference>
<keyword evidence="6 8" id="KW-0472">Membrane</keyword>
<keyword evidence="3" id="KW-1003">Cell membrane</keyword>
<dbReference type="Pfam" id="PF07690">
    <property type="entry name" value="MFS_1"/>
    <property type="match status" value="1"/>
</dbReference>
<evidence type="ECO:0000256" key="3">
    <source>
        <dbReference type="ARBA" id="ARBA00022475"/>
    </source>
</evidence>
<feature type="transmembrane region" description="Helical" evidence="8">
    <location>
        <begin position="444"/>
        <end position="466"/>
    </location>
</feature>
<feature type="transmembrane region" description="Helical" evidence="8">
    <location>
        <begin position="112"/>
        <end position="133"/>
    </location>
</feature>